<comment type="similarity">
    <text evidence="3">Belongs to the AB hydrolase superfamily. MenH family.</text>
</comment>
<dbReference type="HAMAP" id="MF_01660">
    <property type="entry name" value="MenH"/>
    <property type="match status" value="1"/>
</dbReference>
<dbReference type="GO" id="GO:0070205">
    <property type="term" value="F:2-succinyl-6-hydroxy-2,4-cyclohexadiene-1-carboxylate synthase activity"/>
    <property type="evidence" value="ECO:0007669"/>
    <property type="project" value="UniProtKB-EC"/>
</dbReference>
<comment type="pathway">
    <text evidence="3">Quinol/quinone metabolism; 1,4-dihydroxy-2-naphthoate biosynthesis; 1,4-dihydroxy-2-naphthoate from chorismate: step 3/7.</text>
</comment>
<dbReference type="Gene3D" id="3.40.50.1820">
    <property type="entry name" value="alpha/beta hydrolase"/>
    <property type="match status" value="1"/>
</dbReference>
<comment type="subunit">
    <text evidence="3">Monomer.</text>
</comment>
<dbReference type="EC" id="4.2.99.20" evidence="3"/>
<keyword evidence="1 3" id="KW-0474">Menaquinone biosynthesis</keyword>
<dbReference type="InterPro" id="IPR029058">
    <property type="entry name" value="AB_hydrolase_fold"/>
</dbReference>
<evidence type="ECO:0000256" key="2">
    <source>
        <dbReference type="ARBA" id="ARBA00023239"/>
    </source>
</evidence>
<comment type="function">
    <text evidence="3">Catalyzes a proton abstraction reaction that results in 2,5-elimination of pyruvate from 2-succinyl-5-enolpyruvyl-6-hydroxy-3-cyclohexene-1-carboxylate (SEPHCHC) and the formation of 2-succinyl-6-hydroxy-2,4-cyclohexadiene-1-carboxylate (SHCHC).</text>
</comment>
<dbReference type="Proteomes" id="UP000316416">
    <property type="component" value="Chromosome"/>
</dbReference>
<evidence type="ECO:0000259" key="4">
    <source>
        <dbReference type="Pfam" id="PF00561"/>
    </source>
</evidence>
<dbReference type="RefSeq" id="WP_142873036.1">
    <property type="nucleotide sequence ID" value="NZ_CP045503.2"/>
</dbReference>
<dbReference type="PANTHER" id="PTHR42916">
    <property type="entry name" value="2-SUCCINYL-5-ENOLPYRUVYL-6-HYDROXY-3-CYCLOHEXENE-1-CARBOXYLATE SYNTHASE"/>
    <property type="match status" value="1"/>
</dbReference>
<gene>
    <name evidence="3 5" type="primary">menH</name>
    <name evidence="5" type="ORF">FM038_001250</name>
</gene>
<dbReference type="InterPro" id="IPR022485">
    <property type="entry name" value="SHCHC_synthase_MenH"/>
</dbReference>
<evidence type="ECO:0000256" key="3">
    <source>
        <dbReference type="HAMAP-Rule" id="MF_01660"/>
    </source>
</evidence>
<comment type="pathway">
    <text evidence="3">Quinol/quinone metabolism; menaquinone biosynthesis.</text>
</comment>
<keyword evidence="6" id="KW-1185">Reference proteome</keyword>
<comment type="catalytic activity">
    <reaction evidence="3">
        <text>5-enolpyruvoyl-6-hydroxy-2-succinyl-cyclohex-3-ene-1-carboxylate = (1R,6R)-6-hydroxy-2-succinyl-cyclohexa-2,4-diene-1-carboxylate + pyruvate</text>
        <dbReference type="Rhea" id="RHEA:25597"/>
        <dbReference type="ChEBI" id="CHEBI:15361"/>
        <dbReference type="ChEBI" id="CHEBI:58689"/>
        <dbReference type="ChEBI" id="CHEBI:58818"/>
        <dbReference type="EC" id="4.2.99.20"/>
    </reaction>
</comment>
<evidence type="ECO:0000313" key="6">
    <source>
        <dbReference type="Proteomes" id="UP000316416"/>
    </source>
</evidence>
<dbReference type="InterPro" id="IPR000073">
    <property type="entry name" value="AB_hydrolase_1"/>
</dbReference>
<reference evidence="5" key="1">
    <citation type="submission" date="2021-07" db="EMBL/GenBank/DDBJ databases">
        <title>Shewanella sp. YLB-07 whole genome sequence.</title>
        <authorList>
            <person name="Yu L."/>
        </authorList>
    </citation>
    <scope>NUCLEOTIDE SEQUENCE</scope>
    <source>
        <strain evidence="5">YLB-08</strain>
    </source>
</reference>
<sequence length="260" mass="29389">MLALSCHGDNTKPALVMLHGFLGDKSDWSDLLRELTQYFYCVCIDLPGHGKSETMTLETSGFVQVANAIQLSLSQLNISKYHLLGYSLGGRIAMHIAKLHYENLLSLNLESAHPGLINNNDKASRLKNDKQWSYKLSTQTIESFLVDWYQQGVFAELSTSAIDNLVEKRRDNHPQSLQSIYLPTSLAQQENLWQLPNQVEFVCHYYVGDKDCKFADLAKRWQNVSSIKVHTIKNAGHNVHLAAPASFCQQLVYQLIGNHK</sequence>
<evidence type="ECO:0000313" key="5">
    <source>
        <dbReference type="EMBL" id="QPG56203.1"/>
    </source>
</evidence>
<dbReference type="Pfam" id="PF00561">
    <property type="entry name" value="Abhydrolase_1"/>
    <property type="match status" value="1"/>
</dbReference>
<keyword evidence="2 3" id="KW-0456">Lyase</keyword>
<accession>A0ABX6V1E9</accession>
<dbReference type="PANTHER" id="PTHR42916:SF1">
    <property type="entry name" value="PROTEIN PHYLLO, CHLOROPLASTIC"/>
    <property type="match status" value="1"/>
</dbReference>
<dbReference type="SUPFAM" id="SSF53474">
    <property type="entry name" value="alpha/beta-Hydrolases"/>
    <property type="match status" value="1"/>
</dbReference>
<feature type="domain" description="AB hydrolase-1" evidence="4">
    <location>
        <begin position="13"/>
        <end position="124"/>
    </location>
</feature>
<protein>
    <recommendedName>
        <fullName evidence="3">Putative 2-succinyl-6-hydroxy-2,4-cyclohexadiene-1-carboxylate synthase</fullName>
        <shortName evidence="3">SHCHC synthase</shortName>
        <ecNumber evidence="3">4.2.99.20</ecNumber>
    </recommendedName>
</protein>
<evidence type="ECO:0000256" key="1">
    <source>
        <dbReference type="ARBA" id="ARBA00022428"/>
    </source>
</evidence>
<dbReference type="EMBL" id="CP045503">
    <property type="protein sequence ID" value="QPG56203.1"/>
    <property type="molecule type" value="Genomic_DNA"/>
</dbReference>
<organism evidence="5 6">
    <name type="scientific">Shewanella eurypsychrophilus</name>
    <dbReference type="NCBI Taxonomy" id="2593656"/>
    <lineage>
        <taxon>Bacteria</taxon>
        <taxon>Pseudomonadati</taxon>
        <taxon>Pseudomonadota</taxon>
        <taxon>Gammaproteobacteria</taxon>
        <taxon>Alteromonadales</taxon>
        <taxon>Shewanellaceae</taxon>
        <taxon>Shewanella</taxon>
    </lineage>
</organism>
<dbReference type="NCBIfam" id="TIGR03695">
    <property type="entry name" value="menH_SHCHC"/>
    <property type="match status" value="1"/>
</dbReference>
<proteinExistence type="inferred from homology"/>
<name>A0ABX6V1E9_9GAMM</name>